<gene>
    <name evidence="1" type="ORF">GCM10010969_28180</name>
</gene>
<proteinExistence type="predicted"/>
<dbReference type="EMBL" id="BMLN01000008">
    <property type="protein sequence ID" value="GGO03719.1"/>
    <property type="molecule type" value="Genomic_DNA"/>
</dbReference>
<evidence type="ECO:0000313" key="2">
    <source>
        <dbReference type="Proteomes" id="UP000606653"/>
    </source>
</evidence>
<keyword evidence="2" id="KW-1185">Reference proteome</keyword>
<sequence>MTKKLEGNGLWESSRMILPEYRKRILQASTERDRRKKAILHEDELETIAEAVRRSLALQLTVRLELYGEYGSEWTEGIVTDVSPLQGMLKLENESGRHRIAYPEIVGAQLITEV</sequence>
<dbReference type="Proteomes" id="UP000606653">
    <property type="component" value="Unassembled WGS sequence"/>
</dbReference>
<comment type="caution">
    <text evidence="1">The sequence shown here is derived from an EMBL/GenBank/DDBJ whole genome shotgun (WGS) entry which is preliminary data.</text>
</comment>
<reference evidence="2" key="1">
    <citation type="journal article" date="2019" name="Int. J. Syst. Evol. Microbiol.">
        <title>The Global Catalogue of Microorganisms (GCM) 10K type strain sequencing project: providing services to taxonomists for standard genome sequencing and annotation.</title>
        <authorList>
            <consortium name="The Broad Institute Genomics Platform"/>
            <consortium name="The Broad Institute Genome Sequencing Center for Infectious Disease"/>
            <person name="Wu L."/>
            <person name="Ma J."/>
        </authorList>
    </citation>
    <scope>NUCLEOTIDE SEQUENCE [LARGE SCALE GENOMIC DNA]</scope>
    <source>
        <strain evidence="2">CGMCC 1.6964</strain>
    </source>
</reference>
<dbReference type="RefSeq" id="WP_018976542.1">
    <property type="nucleotide sequence ID" value="NZ_BMLN01000008.1"/>
</dbReference>
<dbReference type="Pfam" id="PF08863">
    <property type="entry name" value="YolD"/>
    <property type="match status" value="1"/>
</dbReference>
<protein>
    <recommendedName>
        <fullName evidence="3">YolD-like protein</fullName>
    </recommendedName>
</protein>
<name>A0ABQ2L4Z6_9BACL</name>
<organism evidence="1 2">
    <name type="scientific">Saccharibacillus kuerlensis</name>
    <dbReference type="NCBI Taxonomy" id="459527"/>
    <lineage>
        <taxon>Bacteria</taxon>
        <taxon>Bacillati</taxon>
        <taxon>Bacillota</taxon>
        <taxon>Bacilli</taxon>
        <taxon>Bacillales</taxon>
        <taxon>Paenibacillaceae</taxon>
        <taxon>Saccharibacillus</taxon>
    </lineage>
</organism>
<evidence type="ECO:0000313" key="1">
    <source>
        <dbReference type="EMBL" id="GGO03719.1"/>
    </source>
</evidence>
<evidence type="ECO:0008006" key="3">
    <source>
        <dbReference type="Google" id="ProtNLM"/>
    </source>
</evidence>
<accession>A0ABQ2L4Z6</accession>
<dbReference type="InterPro" id="IPR014962">
    <property type="entry name" value="YolD"/>
</dbReference>